<reference evidence="1 2" key="1">
    <citation type="journal article" date="2021" name="Elife">
        <title>Chloroplast acquisition without the gene transfer in kleptoplastic sea slugs, Plakobranchus ocellatus.</title>
        <authorList>
            <person name="Maeda T."/>
            <person name="Takahashi S."/>
            <person name="Yoshida T."/>
            <person name="Shimamura S."/>
            <person name="Takaki Y."/>
            <person name="Nagai Y."/>
            <person name="Toyoda A."/>
            <person name="Suzuki Y."/>
            <person name="Arimoto A."/>
            <person name="Ishii H."/>
            <person name="Satoh N."/>
            <person name="Nishiyama T."/>
            <person name="Hasebe M."/>
            <person name="Maruyama T."/>
            <person name="Minagawa J."/>
            <person name="Obokata J."/>
            <person name="Shigenobu S."/>
        </authorList>
    </citation>
    <scope>NUCLEOTIDE SEQUENCE [LARGE SCALE GENOMIC DNA]</scope>
</reference>
<protein>
    <submittedName>
        <fullName evidence="1">Uncharacterized protein</fullName>
    </submittedName>
</protein>
<sequence>MDAVFVYYQRRRLRRLRGPRIMWDRSNPLDFMDDVDVHSKFRFVRADILYIIALIHDVINYESQRELGLSSSLQVLGCILRASDVQALTQKQLRMRGFPA</sequence>
<name>A0AAV4DL37_9GAST</name>
<gene>
    <name evidence="1" type="ORF">PoB_007149200</name>
</gene>
<evidence type="ECO:0000313" key="1">
    <source>
        <dbReference type="EMBL" id="GFO44987.1"/>
    </source>
</evidence>
<evidence type="ECO:0000313" key="2">
    <source>
        <dbReference type="Proteomes" id="UP000735302"/>
    </source>
</evidence>
<accession>A0AAV4DL37</accession>
<dbReference type="AlphaFoldDB" id="A0AAV4DL37"/>
<proteinExistence type="predicted"/>
<dbReference type="EMBL" id="BLXT01007988">
    <property type="protein sequence ID" value="GFO44987.1"/>
    <property type="molecule type" value="Genomic_DNA"/>
</dbReference>
<organism evidence="1 2">
    <name type="scientific">Plakobranchus ocellatus</name>
    <dbReference type="NCBI Taxonomy" id="259542"/>
    <lineage>
        <taxon>Eukaryota</taxon>
        <taxon>Metazoa</taxon>
        <taxon>Spiralia</taxon>
        <taxon>Lophotrochozoa</taxon>
        <taxon>Mollusca</taxon>
        <taxon>Gastropoda</taxon>
        <taxon>Heterobranchia</taxon>
        <taxon>Euthyneura</taxon>
        <taxon>Panpulmonata</taxon>
        <taxon>Sacoglossa</taxon>
        <taxon>Placobranchoidea</taxon>
        <taxon>Plakobranchidae</taxon>
        <taxon>Plakobranchus</taxon>
    </lineage>
</organism>
<comment type="caution">
    <text evidence="1">The sequence shown here is derived from an EMBL/GenBank/DDBJ whole genome shotgun (WGS) entry which is preliminary data.</text>
</comment>
<dbReference type="Proteomes" id="UP000735302">
    <property type="component" value="Unassembled WGS sequence"/>
</dbReference>
<keyword evidence="2" id="KW-1185">Reference proteome</keyword>